<keyword evidence="2" id="KW-1185">Reference proteome</keyword>
<protein>
    <submittedName>
        <fullName evidence="1">Uncharacterized protein</fullName>
    </submittedName>
</protein>
<gene>
    <name evidence="1" type="ORF">RC74_12410</name>
</gene>
<evidence type="ECO:0000313" key="1">
    <source>
        <dbReference type="EMBL" id="AML51965.1"/>
    </source>
</evidence>
<dbReference type="OrthoDB" id="3576089at2"/>
<dbReference type="EMBL" id="CP014327">
    <property type="protein sequence ID" value="AML51965.1"/>
    <property type="molecule type" value="Genomic_DNA"/>
</dbReference>
<sequence length="110" mass="12343">MPLNWKNVVEKYGEGFEVPTIRGGKTVSITHVDNDAIHIKKGTIWKATLQRANLEKGVELIETGVISRDPGLFVEDYMIYVAHERASSVAHILRDLGFLDKTETFSIRGC</sequence>
<dbReference type="Proteomes" id="UP000070371">
    <property type="component" value="Chromosome"/>
</dbReference>
<dbReference type="KEGG" id="hat:RC74_12410"/>
<organism evidence="1 2">
    <name type="scientific">Falsihalocynthiibacter arcticus</name>
    <dbReference type="NCBI Taxonomy" id="1579316"/>
    <lineage>
        <taxon>Bacteria</taxon>
        <taxon>Pseudomonadati</taxon>
        <taxon>Pseudomonadota</taxon>
        <taxon>Alphaproteobacteria</taxon>
        <taxon>Rhodobacterales</taxon>
        <taxon>Roseobacteraceae</taxon>
        <taxon>Falsihalocynthiibacter</taxon>
    </lineage>
</organism>
<dbReference type="RefSeq" id="WP_039000089.1">
    <property type="nucleotide sequence ID" value="NZ_CP014327.1"/>
</dbReference>
<evidence type="ECO:0000313" key="2">
    <source>
        <dbReference type="Proteomes" id="UP000070371"/>
    </source>
</evidence>
<reference evidence="1 2" key="1">
    <citation type="submission" date="2016-02" db="EMBL/GenBank/DDBJ databases">
        <title>Complete genome sequence of Halocynthiibacter arcticus PAMC 20958t from arctic marine sediment.</title>
        <authorList>
            <person name="Lee Y.M."/>
            <person name="Baek K."/>
            <person name="Lee H.K."/>
            <person name="Shin S.C."/>
        </authorList>
    </citation>
    <scope>NUCLEOTIDE SEQUENCE [LARGE SCALE GENOMIC DNA]</scope>
    <source>
        <strain evidence="1">PAMC 20958</strain>
    </source>
</reference>
<accession>A0A126V1Y5</accession>
<dbReference type="AlphaFoldDB" id="A0A126V1Y5"/>
<name>A0A126V1Y5_9RHOB</name>
<proteinExistence type="predicted"/>
<dbReference type="STRING" id="1579316.RC74_12410"/>